<comment type="caution">
    <text evidence="1">The sequence shown here is derived from an EMBL/GenBank/DDBJ whole genome shotgun (WGS) entry which is preliminary data.</text>
</comment>
<keyword evidence="2" id="KW-1185">Reference proteome</keyword>
<protein>
    <submittedName>
        <fullName evidence="1">Uncharacterized protein</fullName>
    </submittedName>
</protein>
<accession>A0ACB6Z826</accession>
<sequence length="70" mass="7714">MVIVQLLPTLQSLAPEKLSSLLRHSVSLPSSVLPAWVGPVKLGRIKKNLVVLIRDALSRSDALQLRLLKH</sequence>
<dbReference type="Proteomes" id="UP000886501">
    <property type="component" value="Unassembled WGS sequence"/>
</dbReference>
<evidence type="ECO:0000313" key="1">
    <source>
        <dbReference type="EMBL" id="KAF9645763.1"/>
    </source>
</evidence>
<organism evidence="1 2">
    <name type="scientific">Thelephora ganbajun</name>
    <name type="common">Ganba fungus</name>
    <dbReference type="NCBI Taxonomy" id="370292"/>
    <lineage>
        <taxon>Eukaryota</taxon>
        <taxon>Fungi</taxon>
        <taxon>Dikarya</taxon>
        <taxon>Basidiomycota</taxon>
        <taxon>Agaricomycotina</taxon>
        <taxon>Agaricomycetes</taxon>
        <taxon>Thelephorales</taxon>
        <taxon>Thelephoraceae</taxon>
        <taxon>Thelephora</taxon>
    </lineage>
</organism>
<proteinExistence type="predicted"/>
<evidence type="ECO:0000313" key="2">
    <source>
        <dbReference type="Proteomes" id="UP000886501"/>
    </source>
</evidence>
<name>A0ACB6Z826_THEGA</name>
<reference evidence="1" key="1">
    <citation type="submission" date="2019-10" db="EMBL/GenBank/DDBJ databases">
        <authorList>
            <consortium name="DOE Joint Genome Institute"/>
            <person name="Kuo A."/>
            <person name="Miyauchi S."/>
            <person name="Kiss E."/>
            <person name="Drula E."/>
            <person name="Kohler A."/>
            <person name="Sanchez-Garcia M."/>
            <person name="Andreopoulos B."/>
            <person name="Barry K.W."/>
            <person name="Bonito G."/>
            <person name="Buee M."/>
            <person name="Carver A."/>
            <person name="Chen C."/>
            <person name="Cichocki N."/>
            <person name="Clum A."/>
            <person name="Culley D."/>
            <person name="Crous P.W."/>
            <person name="Fauchery L."/>
            <person name="Girlanda M."/>
            <person name="Hayes R."/>
            <person name="Keri Z."/>
            <person name="Labutti K."/>
            <person name="Lipzen A."/>
            <person name="Lombard V."/>
            <person name="Magnuson J."/>
            <person name="Maillard F."/>
            <person name="Morin E."/>
            <person name="Murat C."/>
            <person name="Nolan M."/>
            <person name="Ohm R."/>
            <person name="Pangilinan J."/>
            <person name="Pereira M."/>
            <person name="Perotto S."/>
            <person name="Peter M."/>
            <person name="Riley R."/>
            <person name="Sitrit Y."/>
            <person name="Stielow B."/>
            <person name="Szollosi G."/>
            <person name="Zifcakova L."/>
            <person name="Stursova M."/>
            <person name="Spatafora J.W."/>
            <person name="Tedersoo L."/>
            <person name="Vaario L.-M."/>
            <person name="Yamada A."/>
            <person name="Yan M."/>
            <person name="Wang P."/>
            <person name="Xu J."/>
            <person name="Bruns T."/>
            <person name="Baldrian P."/>
            <person name="Vilgalys R."/>
            <person name="Henrissat B."/>
            <person name="Grigoriev I.V."/>
            <person name="Hibbett D."/>
            <person name="Nagy L.G."/>
            <person name="Martin F.M."/>
        </authorList>
    </citation>
    <scope>NUCLEOTIDE SEQUENCE</scope>
    <source>
        <strain evidence="1">P2</strain>
    </source>
</reference>
<reference evidence="1" key="2">
    <citation type="journal article" date="2020" name="Nat. Commun.">
        <title>Large-scale genome sequencing of mycorrhizal fungi provides insights into the early evolution of symbiotic traits.</title>
        <authorList>
            <person name="Miyauchi S."/>
            <person name="Kiss E."/>
            <person name="Kuo A."/>
            <person name="Drula E."/>
            <person name="Kohler A."/>
            <person name="Sanchez-Garcia M."/>
            <person name="Morin E."/>
            <person name="Andreopoulos B."/>
            <person name="Barry K.W."/>
            <person name="Bonito G."/>
            <person name="Buee M."/>
            <person name="Carver A."/>
            <person name="Chen C."/>
            <person name="Cichocki N."/>
            <person name="Clum A."/>
            <person name="Culley D."/>
            <person name="Crous P.W."/>
            <person name="Fauchery L."/>
            <person name="Girlanda M."/>
            <person name="Hayes R.D."/>
            <person name="Keri Z."/>
            <person name="LaButti K."/>
            <person name="Lipzen A."/>
            <person name="Lombard V."/>
            <person name="Magnuson J."/>
            <person name="Maillard F."/>
            <person name="Murat C."/>
            <person name="Nolan M."/>
            <person name="Ohm R.A."/>
            <person name="Pangilinan J."/>
            <person name="Pereira M.F."/>
            <person name="Perotto S."/>
            <person name="Peter M."/>
            <person name="Pfister S."/>
            <person name="Riley R."/>
            <person name="Sitrit Y."/>
            <person name="Stielow J.B."/>
            <person name="Szollosi G."/>
            <person name="Zifcakova L."/>
            <person name="Stursova M."/>
            <person name="Spatafora J.W."/>
            <person name="Tedersoo L."/>
            <person name="Vaario L.M."/>
            <person name="Yamada A."/>
            <person name="Yan M."/>
            <person name="Wang P."/>
            <person name="Xu J."/>
            <person name="Bruns T."/>
            <person name="Baldrian P."/>
            <person name="Vilgalys R."/>
            <person name="Dunand C."/>
            <person name="Henrissat B."/>
            <person name="Grigoriev I.V."/>
            <person name="Hibbett D."/>
            <person name="Nagy L.G."/>
            <person name="Martin F.M."/>
        </authorList>
    </citation>
    <scope>NUCLEOTIDE SEQUENCE</scope>
    <source>
        <strain evidence="1">P2</strain>
    </source>
</reference>
<dbReference type="EMBL" id="MU118079">
    <property type="protein sequence ID" value="KAF9645763.1"/>
    <property type="molecule type" value="Genomic_DNA"/>
</dbReference>
<gene>
    <name evidence="1" type="ORF">BDM02DRAFT_3189449</name>
</gene>